<dbReference type="InterPro" id="IPR036390">
    <property type="entry name" value="WH_DNA-bd_sf"/>
</dbReference>
<feature type="compositionally biased region" description="Polar residues" evidence="1">
    <location>
        <begin position="265"/>
        <end position="295"/>
    </location>
</feature>
<feature type="domain" description="Plasmid replication protein C C-terminal" evidence="3">
    <location>
        <begin position="355"/>
        <end position="440"/>
    </location>
</feature>
<dbReference type="Pfam" id="PF11800">
    <property type="entry name" value="RP-C_C"/>
    <property type="match status" value="1"/>
</dbReference>
<feature type="region of interest" description="Disordered" evidence="1">
    <location>
        <begin position="259"/>
        <end position="295"/>
    </location>
</feature>
<dbReference type="SUPFAM" id="SSF46785">
    <property type="entry name" value="Winged helix' DNA-binding domain"/>
    <property type="match status" value="1"/>
</dbReference>
<dbReference type="InterPro" id="IPR047611">
    <property type="entry name" value="RepABC_RepC"/>
</dbReference>
<dbReference type="Pfam" id="PF03428">
    <property type="entry name" value="RP-C"/>
    <property type="match status" value="1"/>
</dbReference>
<keyword evidence="5" id="KW-1185">Reference proteome</keyword>
<sequence>MGLPSVNGLAMQSTGVASFRKMTPGMLESQRLAMANDIVKTTKAEVAITLKKAAPALGIDGTAYHILDILIGLTRADDWKQDRRPLVAISNDKLAEYVCRSTRTVIRALKRLVEVGILAYRDSSTGRRFIYRNGASGEIDRGYGFDFSPARQRIDEIKRIGEEFQARVRAEQEAKRTVNRLSRAIVDACRTGQNEGVDCTVFLEELSAIMETPMLLLERADKISKLYELIVEELAEENAKDEQTTSEFNEYAQMSGDHDIDVTPYNITTHQTPINSKTRQPSNDGYLNSNSASNEASKIALEKDQSSKFSAKSNAPAQLQSRQVGQLDNGLSEHLSAISIGLIDSATTETQEMLGMQFSSWFELAQSGEQLRLAIGLSEDGWKQAVVTLGEKMAAAVLVVTVEKTLRDPEGISRPAGYFRACVDRAKDGKLALHKSLYGLALG</sequence>
<dbReference type="NCBIfam" id="NF040974">
    <property type="entry name" value="RepABC_RepC"/>
    <property type="match status" value="1"/>
</dbReference>
<evidence type="ECO:0000313" key="4">
    <source>
        <dbReference type="EMBL" id="SFK93893.1"/>
    </source>
</evidence>
<organism evidence="4 5">
    <name type="scientific">Pseudovibrio ascidiaceicola</name>
    <dbReference type="NCBI Taxonomy" id="285279"/>
    <lineage>
        <taxon>Bacteria</taxon>
        <taxon>Pseudomonadati</taxon>
        <taxon>Pseudomonadota</taxon>
        <taxon>Alphaproteobacteria</taxon>
        <taxon>Hyphomicrobiales</taxon>
        <taxon>Stappiaceae</taxon>
        <taxon>Pseudovibrio</taxon>
    </lineage>
</organism>
<name>A0A1I4DLE1_9HYPH</name>
<accession>A0A1I4DLE1</accession>
<reference evidence="4 5" key="1">
    <citation type="submission" date="2016-10" db="EMBL/GenBank/DDBJ databases">
        <authorList>
            <person name="Varghese N."/>
            <person name="Submissions S."/>
        </authorList>
    </citation>
    <scope>NUCLEOTIDE SEQUENCE [LARGE SCALE GENOMIC DNA]</scope>
    <source>
        <strain evidence="4 5">DSM 16392</strain>
    </source>
</reference>
<proteinExistence type="predicted"/>
<dbReference type="Proteomes" id="UP000199598">
    <property type="component" value="Unassembled WGS sequence"/>
</dbReference>
<evidence type="ECO:0000313" key="5">
    <source>
        <dbReference type="Proteomes" id="UP000199598"/>
    </source>
</evidence>
<dbReference type="InterPro" id="IPR005090">
    <property type="entry name" value="RepC_N"/>
</dbReference>
<dbReference type="InterPro" id="IPR021760">
    <property type="entry name" value="RepC_C"/>
</dbReference>
<comment type="caution">
    <text evidence="4">The sequence shown here is derived from an EMBL/GenBank/DDBJ whole genome shotgun (WGS) entry which is preliminary data.</text>
</comment>
<protein>
    <submittedName>
        <fullName evidence="4">Replication initiation protein RepC</fullName>
    </submittedName>
</protein>
<evidence type="ECO:0000256" key="1">
    <source>
        <dbReference type="SAM" id="MobiDB-lite"/>
    </source>
</evidence>
<evidence type="ECO:0000259" key="2">
    <source>
        <dbReference type="Pfam" id="PF03428"/>
    </source>
</evidence>
<evidence type="ECO:0000259" key="3">
    <source>
        <dbReference type="Pfam" id="PF11800"/>
    </source>
</evidence>
<feature type="domain" description="Plasmid replication protein C N-terminal" evidence="2">
    <location>
        <begin position="20"/>
        <end position="191"/>
    </location>
</feature>
<dbReference type="EMBL" id="FOSK01000012">
    <property type="protein sequence ID" value="SFK93893.1"/>
    <property type="molecule type" value="Genomic_DNA"/>
</dbReference>
<gene>
    <name evidence="4" type="ORF">SAMN04488518_11224</name>
</gene>